<keyword evidence="11" id="KW-1185">Reference proteome</keyword>
<feature type="transmembrane region" description="Helical" evidence="9">
    <location>
        <begin position="62"/>
        <end position="82"/>
    </location>
</feature>
<evidence type="ECO:0000256" key="4">
    <source>
        <dbReference type="ARBA" id="ARBA00022821"/>
    </source>
</evidence>
<reference evidence="10" key="1">
    <citation type="submission" date="2021-08" db="EMBL/GenBank/DDBJ databases">
        <title>WGS assembly of Ceratopteris richardii.</title>
        <authorList>
            <person name="Marchant D.B."/>
            <person name="Chen G."/>
            <person name="Jenkins J."/>
            <person name="Shu S."/>
            <person name="Leebens-Mack J."/>
            <person name="Grimwood J."/>
            <person name="Schmutz J."/>
            <person name="Soltis P."/>
            <person name="Soltis D."/>
            <person name="Chen Z.-H."/>
        </authorList>
    </citation>
    <scope>NUCLEOTIDE SEQUENCE</scope>
    <source>
        <strain evidence="10">Whitten #5841</strain>
        <tissue evidence="10">Leaf</tissue>
    </source>
</reference>
<keyword evidence="4 8" id="KW-0611">Plant defense</keyword>
<evidence type="ECO:0000256" key="6">
    <source>
        <dbReference type="ARBA" id="ARBA00023136"/>
    </source>
</evidence>
<keyword evidence="3 8" id="KW-0812">Transmembrane</keyword>
<feature type="transmembrane region" description="Helical" evidence="9">
    <location>
        <begin position="281"/>
        <end position="302"/>
    </location>
</feature>
<keyword evidence="7 8" id="KW-0568">Pathogenesis-related protein</keyword>
<dbReference type="Pfam" id="PF03094">
    <property type="entry name" value="Mlo"/>
    <property type="match status" value="2"/>
</dbReference>
<comment type="subcellular location">
    <subcellularLocation>
        <location evidence="1 8">Membrane</location>
        <topology evidence="1 8">Multi-pass membrane protein</topology>
    </subcellularLocation>
</comment>
<dbReference type="OMA" id="VIGCKME"/>
<dbReference type="PANTHER" id="PTHR31942:SF52">
    <property type="entry name" value="MLO-LIKE PROTEIN 1"/>
    <property type="match status" value="1"/>
</dbReference>
<feature type="transmembrane region" description="Helical" evidence="9">
    <location>
        <begin position="12"/>
        <end position="30"/>
    </location>
</feature>
<name>A0A8T2S417_CERRI</name>
<evidence type="ECO:0000256" key="8">
    <source>
        <dbReference type="RuleBase" id="RU280816"/>
    </source>
</evidence>
<dbReference type="GO" id="GO:0016020">
    <property type="term" value="C:membrane"/>
    <property type="evidence" value="ECO:0007669"/>
    <property type="project" value="UniProtKB-SubCell"/>
</dbReference>
<dbReference type="AlphaFoldDB" id="A0A8T2S417"/>
<keyword evidence="8" id="KW-0112">Calmodulin-binding</keyword>
<feature type="transmembrane region" description="Helical" evidence="9">
    <location>
        <begin position="340"/>
        <end position="360"/>
    </location>
</feature>
<feature type="transmembrane region" description="Helical" evidence="9">
    <location>
        <begin position="255"/>
        <end position="275"/>
    </location>
</feature>
<comment type="caution">
    <text evidence="10">The sequence shown here is derived from an EMBL/GenBank/DDBJ whole genome shotgun (WGS) entry which is preliminary data.</text>
</comment>
<protein>
    <recommendedName>
        <fullName evidence="8">MLO-like protein</fullName>
    </recommendedName>
</protein>
<accession>A0A8T2S417</accession>
<keyword evidence="5 8" id="KW-1133">Transmembrane helix</keyword>
<dbReference type="EMBL" id="CM035427">
    <property type="protein sequence ID" value="KAH7306862.1"/>
    <property type="molecule type" value="Genomic_DNA"/>
</dbReference>
<dbReference type="GO" id="GO:0006952">
    <property type="term" value="P:defense response"/>
    <property type="evidence" value="ECO:0007669"/>
    <property type="project" value="UniProtKB-KW"/>
</dbReference>
<evidence type="ECO:0000256" key="1">
    <source>
        <dbReference type="ARBA" id="ARBA00004141"/>
    </source>
</evidence>
<evidence type="ECO:0000256" key="3">
    <source>
        <dbReference type="ARBA" id="ARBA00022692"/>
    </source>
</evidence>
<organism evidence="10 11">
    <name type="scientific">Ceratopteris richardii</name>
    <name type="common">Triangle waterfern</name>
    <dbReference type="NCBI Taxonomy" id="49495"/>
    <lineage>
        <taxon>Eukaryota</taxon>
        <taxon>Viridiplantae</taxon>
        <taxon>Streptophyta</taxon>
        <taxon>Embryophyta</taxon>
        <taxon>Tracheophyta</taxon>
        <taxon>Polypodiopsida</taxon>
        <taxon>Polypodiidae</taxon>
        <taxon>Polypodiales</taxon>
        <taxon>Pteridineae</taxon>
        <taxon>Pteridaceae</taxon>
        <taxon>Parkerioideae</taxon>
        <taxon>Ceratopteris</taxon>
    </lineage>
</organism>
<evidence type="ECO:0000313" key="10">
    <source>
        <dbReference type="EMBL" id="KAH7306862.1"/>
    </source>
</evidence>
<evidence type="ECO:0000256" key="5">
    <source>
        <dbReference type="ARBA" id="ARBA00022989"/>
    </source>
</evidence>
<evidence type="ECO:0000256" key="2">
    <source>
        <dbReference type="ARBA" id="ARBA00006574"/>
    </source>
</evidence>
<evidence type="ECO:0000256" key="9">
    <source>
        <dbReference type="SAM" id="Phobius"/>
    </source>
</evidence>
<evidence type="ECO:0000313" key="11">
    <source>
        <dbReference type="Proteomes" id="UP000825935"/>
    </source>
</evidence>
<dbReference type="Proteomes" id="UP000825935">
    <property type="component" value="Chromosome 22"/>
</dbReference>
<feature type="transmembrane region" description="Helical" evidence="9">
    <location>
        <begin position="126"/>
        <end position="147"/>
    </location>
</feature>
<feature type="transmembrane region" description="Helical" evidence="9">
    <location>
        <begin position="372"/>
        <end position="400"/>
    </location>
</feature>
<gene>
    <name evidence="8" type="primary">MLO</name>
    <name evidence="10" type="ORF">KP509_22G034700</name>
</gene>
<comment type="domain">
    <text evidence="8">The C-terminus contains a calmodulin-binding domain, which binds calmodulin in a calcium-dependent fashion.</text>
</comment>
<proteinExistence type="inferred from homology"/>
<dbReference type="GO" id="GO:0005516">
    <property type="term" value="F:calmodulin binding"/>
    <property type="evidence" value="ECO:0007669"/>
    <property type="project" value="UniProtKB-KW"/>
</dbReference>
<keyword evidence="6 8" id="KW-0472">Membrane</keyword>
<comment type="function">
    <text evidence="8">May be involved in modulation of pathogen defense and leaf cell death.</text>
</comment>
<comment type="similarity">
    <text evidence="2 8">Belongs to the MLO family.</text>
</comment>
<sequence length="455" mass="51692">MAGGNTALLTTPTWAIAVTCATFIIISFAVERIINSIGRRLLKEQNYHGALLRAFEKMREELFMVGILSLTLTLSNGLFAKICVPQKLYKFEGLCKSSSVDPPAEDASTCSEGLVPFMTQEDIHSLHILVFILAAIHIFYSAIMVVIGPLEVRRWKAWEGPAAEKLKQQMNDPGALRLAKETTFVRRRRGLSFCKGNLFTSFLVAFFKQFYKWRVSESDYRAFRSGFIKHHCPAYPDFKFHKFIMRAFEDDCKRVVGIGWKLWTYAVVWILVDIHGWESSWLVYLVPLIIVLLIGAVMQQIITHMANNILNKNAVIEGDATIMPDDRNFGHRRPRLILKAFHYLVFQNAIGTAFPIWAAVTFSAHNCLYNTTAIVGGAIVVRLVVQLYLGLFILPVYALISQMDSGFKKSVFSKEVNLGLSRWRMRAKKVYSSKRSNDAQTNDIQVDFVPLQVME</sequence>
<evidence type="ECO:0000256" key="7">
    <source>
        <dbReference type="ARBA" id="ARBA00023265"/>
    </source>
</evidence>
<dbReference type="InterPro" id="IPR004326">
    <property type="entry name" value="Mlo"/>
</dbReference>
<dbReference type="OrthoDB" id="1388414at2759"/>
<dbReference type="PANTHER" id="PTHR31942">
    <property type="entry name" value="MLO-LIKE PROTEIN 1"/>
    <property type="match status" value="1"/>
</dbReference>